<proteinExistence type="predicted"/>
<dbReference type="Gene3D" id="1.25.10.10">
    <property type="entry name" value="Leucine-rich Repeat Variant"/>
    <property type="match status" value="1"/>
</dbReference>
<accession>A0A841IYW3</accession>
<evidence type="ECO:0000313" key="1">
    <source>
        <dbReference type="EMBL" id="MBB6123853.1"/>
    </source>
</evidence>
<keyword evidence="2" id="KW-1185">Reference proteome</keyword>
<dbReference type="EMBL" id="JACIJP010000002">
    <property type="protein sequence ID" value="MBB6123853.1"/>
    <property type="molecule type" value="Genomic_DNA"/>
</dbReference>
<sequence>MVKRTTLAVKLALAQAETTSPEILRELAKSHNFWLQRAIISNFRIPEDTLADFARNKRSGVRMAVAMASHTPAWILQFLASDHHDLVRRAVAMNPNTPIFSLQALVNDIYPGVHLGLAQNPNTPAIIMESLVDRLGKKGRKRLAGIVRYSPSIVKRLSKDPVLQVRYKVAHNPNLDSDMVLGLLETDDLGQMRNVARRKHGLPALAIIQLWATGDPEILRSLAMNSKIL</sequence>
<gene>
    <name evidence="1" type="ORF">FHS92_001582</name>
</gene>
<dbReference type="AlphaFoldDB" id="A0A841IYW3"/>
<organism evidence="1 2">
    <name type="scientific">Sphingobium subterraneum</name>
    <dbReference type="NCBI Taxonomy" id="627688"/>
    <lineage>
        <taxon>Bacteria</taxon>
        <taxon>Pseudomonadati</taxon>
        <taxon>Pseudomonadota</taxon>
        <taxon>Alphaproteobacteria</taxon>
        <taxon>Sphingomonadales</taxon>
        <taxon>Sphingomonadaceae</taxon>
        <taxon>Sphingobium</taxon>
    </lineage>
</organism>
<dbReference type="InterPro" id="IPR016024">
    <property type="entry name" value="ARM-type_fold"/>
</dbReference>
<comment type="caution">
    <text evidence="1">The sequence shown here is derived from an EMBL/GenBank/DDBJ whole genome shotgun (WGS) entry which is preliminary data.</text>
</comment>
<evidence type="ECO:0008006" key="3">
    <source>
        <dbReference type="Google" id="ProtNLM"/>
    </source>
</evidence>
<dbReference type="InterPro" id="IPR011989">
    <property type="entry name" value="ARM-like"/>
</dbReference>
<protein>
    <recommendedName>
        <fullName evidence="3">Leucine rich repeat variant</fullName>
    </recommendedName>
</protein>
<reference evidence="1 2" key="1">
    <citation type="submission" date="2020-08" db="EMBL/GenBank/DDBJ databases">
        <title>Genomic Encyclopedia of Type Strains, Phase IV (KMG-IV): sequencing the most valuable type-strain genomes for metagenomic binning, comparative biology and taxonomic classification.</title>
        <authorList>
            <person name="Goeker M."/>
        </authorList>
    </citation>
    <scope>NUCLEOTIDE SEQUENCE [LARGE SCALE GENOMIC DNA]</scope>
    <source>
        <strain evidence="1 2">DSM 102255</strain>
    </source>
</reference>
<name>A0A841IYW3_9SPHN</name>
<dbReference type="Proteomes" id="UP000552700">
    <property type="component" value="Unassembled WGS sequence"/>
</dbReference>
<dbReference type="SUPFAM" id="SSF48371">
    <property type="entry name" value="ARM repeat"/>
    <property type="match status" value="1"/>
</dbReference>
<dbReference type="RefSeq" id="WP_184079335.1">
    <property type="nucleotide sequence ID" value="NZ_JACIJP010000002.1"/>
</dbReference>
<evidence type="ECO:0000313" key="2">
    <source>
        <dbReference type="Proteomes" id="UP000552700"/>
    </source>
</evidence>